<dbReference type="OMA" id="GRIRWIR"/>
<keyword evidence="3" id="KW-1185">Reference proteome</keyword>
<evidence type="ECO:0000313" key="2">
    <source>
        <dbReference type="EMBL" id="ELA42334.1"/>
    </source>
</evidence>
<organism evidence="2 3">
    <name type="scientific">Vittaforma corneae (strain ATCC 50505)</name>
    <name type="common">Microsporidian parasite</name>
    <name type="synonym">Nosema corneum</name>
    <dbReference type="NCBI Taxonomy" id="993615"/>
    <lineage>
        <taxon>Eukaryota</taxon>
        <taxon>Fungi</taxon>
        <taxon>Fungi incertae sedis</taxon>
        <taxon>Microsporidia</taxon>
        <taxon>Nosematidae</taxon>
        <taxon>Vittaforma</taxon>
    </lineage>
</organism>
<name>L2GNY3_VITCO</name>
<accession>L2GNY3</accession>
<reference evidence="3" key="1">
    <citation type="submission" date="2011-05" db="EMBL/GenBank/DDBJ databases">
        <title>The genome sequence of Vittaforma corneae strain ATCC 50505.</title>
        <authorList>
            <consortium name="The Broad Institute Genome Sequencing Platform"/>
            <person name="Cuomo C."/>
            <person name="Didier E."/>
            <person name="Bowers L."/>
            <person name="Young S.K."/>
            <person name="Zeng Q."/>
            <person name="Gargeya S."/>
            <person name="Fitzgerald M."/>
            <person name="Haas B."/>
            <person name="Abouelleil A."/>
            <person name="Alvarado L."/>
            <person name="Arachchi H.M."/>
            <person name="Berlin A."/>
            <person name="Chapman S.B."/>
            <person name="Gearin G."/>
            <person name="Goldberg J."/>
            <person name="Griggs A."/>
            <person name="Gujja S."/>
            <person name="Hansen M."/>
            <person name="Heiman D."/>
            <person name="Howarth C."/>
            <person name="Larimer J."/>
            <person name="Lui A."/>
            <person name="MacDonald P.J.P."/>
            <person name="McCowen C."/>
            <person name="Montmayeur A."/>
            <person name="Murphy C."/>
            <person name="Neiman D."/>
            <person name="Pearson M."/>
            <person name="Priest M."/>
            <person name="Roberts A."/>
            <person name="Saif S."/>
            <person name="Shea T."/>
            <person name="Sisk P."/>
            <person name="Stolte C."/>
            <person name="Sykes S."/>
            <person name="Wortman J."/>
            <person name="Nusbaum C."/>
            <person name="Birren B."/>
        </authorList>
    </citation>
    <scope>NUCLEOTIDE SEQUENCE [LARGE SCALE GENOMIC DNA]</scope>
    <source>
        <strain evidence="3">ATCC 50505</strain>
    </source>
</reference>
<dbReference type="Proteomes" id="UP000011082">
    <property type="component" value="Unassembled WGS sequence"/>
</dbReference>
<feature type="compositionally biased region" description="Basic residues" evidence="1">
    <location>
        <begin position="30"/>
        <end position="39"/>
    </location>
</feature>
<evidence type="ECO:0008006" key="4">
    <source>
        <dbReference type="Google" id="ProtNLM"/>
    </source>
</evidence>
<dbReference type="VEuPathDB" id="MicrosporidiaDB:VICG_00734"/>
<dbReference type="HOGENOM" id="CLU_918897_0_0_1"/>
<protein>
    <recommendedName>
        <fullName evidence="4">Guanine nucleotide-binding protein-like 3 N-terminal domain-containing protein</fullName>
    </recommendedName>
</protein>
<evidence type="ECO:0000256" key="1">
    <source>
        <dbReference type="SAM" id="MobiDB-lite"/>
    </source>
</evidence>
<dbReference type="AlphaFoldDB" id="L2GNY3"/>
<dbReference type="OrthoDB" id="444945at2759"/>
<dbReference type="GeneID" id="19881450"/>
<proteinExistence type="predicted"/>
<dbReference type="InParanoid" id="L2GNY3"/>
<feature type="compositionally biased region" description="Basic residues" evidence="1">
    <location>
        <begin position="1"/>
        <end position="17"/>
    </location>
</feature>
<dbReference type="EMBL" id="JH370133">
    <property type="protein sequence ID" value="ELA42334.1"/>
    <property type="molecule type" value="Genomic_DNA"/>
</dbReference>
<evidence type="ECO:0000313" key="3">
    <source>
        <dbReference type="Proteomes" id="UP000011082"/>
    </source>
</evidence>
<dbReference type="RefSeq" id="XP_007604185.1">
    <property type="nucleotide sequence ID" value="XM_007604123.1"/>
</dbReference>
<feature type="region of interest" description="Disordered" evidence="1">
    <location>
        <begin position="1"/>
        <end position="46"/>
    </location>
</feature>
<gene>
    <name evidence="2" type="ORF">VICG_00734</name>
</gene>
<dbReference type="STRING" id="993615.L2GNY3"/>
<sequence>MAKRTSKRVSERKKTRTAVRNARKEAKLKREMRKKHKNVTKIPKDYLMTDEEKEQLRKIKEATQERNQTTSVDSEDPAFISELEKCIFEKNCDAFVEIVDFRDIDSSRSRQCEEILKKNSKKIFMCMNFISNSFQMDLSWTKNENIEVLADISRLSVFKKICIFGNPKIGKFLLSKSIEETNPKSAFEFIRIPVKPSTLSKAVNLSNLFRGYIDIKDINPSAMFENCWEYIDQDAIKEYYILGRFDSCGAFLDLLAEKMSKDSSKKKTHDEAAVVFFKDVIDGRIRWIRKNGNFYFQFTGIGR</sequence>